<dbReference type="InterPro" id="IPR014748">
    <property type="entry name" value="Enoyl-CoA_hydra_C"/>
</dbReference>
<evidence type="ECO:0000256" key="5">
    <source>
        <dbReference type="ARBA" id="ARBA00037410"/>
    </source>
</evidence>
<evidence type="ECO:0000256" key="3">
    <source>
        <dbReference type="ARBA" id="ARBA00022946"/>
    </source>
</evidence>
<dbReference type="PANTHER" id="PTHR43602:SF1">
    <property type="entry name" value="ENOYL-COA HYDRATASE DOMAIN-CONTAINING PROTEIN 3, MITOCHONDRIAL"/>
    <property type="match status" value="1"/>
</dbReference>
<sequence>MTAIELGTYRHVLSEVRDGIAVVTMNRPEKRNALSVEHMEELTEAFRRIGEERDIAVAILRGAGPVFCAGHDLNELATCDARTARHIFQTCTTLMETIRSIPQPVIAQVHGVATAAGFQLAATCDLIVAAAGTRFQTPGVKIGLFCSTPMVAVSRVLPPKKTLELLLTGEPITAEEAAQLGMVNRVVPLEELEKATWELAEKIRSASRYVVGIGKQAFYRQLELPEHLAYAYAMEVMTLNALAEDAREGICAFLEKRQPEWRNA</sequence>
<keyword evidence="3" id="KW-0809">Transit peptide</keyword>
<dbReference type="CDD" id="cd06558">
    <property type="entry name" value="crotonase-like"/>
    <property type="match status" value="1"/>
</dbReference>
<dbReference type="InterPro" id="IPR029045">
    <property type="entry name" value="ClpP/crotonase-like_dom_sf"/>
</dbReference>
<evidence type="ECO:0000256" key="6">
    <source>
        <dbReference type="ARBA" id="ARBA00040545"/>
    </source>
</evidence>
<comment type="caution">
    <text evidence="7">The sequence shown here is derived from an EMBL/GenBank/DDBJ whole genome shotgun (WGS) entry which is preliminary data.</text>
</comment>
<dbReference type="InterPro" id="IPR001753">
    <property type="entry name" value="Enoyl-CoA_hydra/iso"/>
</dbReference>
<dbReference type="AlphaFoldDB" id="A0A7C5VX32"/>
<dbReference type="GO" id="GO:0006631">
    <property type="term" value="P:fatty acid metabolic process"/>
    <property type="evidence" value="ECO:0007669"/>
    <property type="project" value="UniProtKB-KW"/>
</dbReference>
<evidence type="ECO:0000313" key="7">
    <source>
        <dbReference type="EMBL" id="HHM95601.1"/>
    </source>
</evidence>
<dbReference type="Gene3D" id="3.90.226.10">
    <property type="entry name" value="2-enoyl-CoA Hydratase, Chain A, domain 1"/>
    <property type="match status" value="1"/>
</dbReference>
<accession>A0A7C5VX32</accession>
<protein>
    <recommendedName>
        <fullName evidence="6">Enoyl-CoA hydratase domain-containing protein 3, mitochondrial</fullName>
    </recommendedName>
</protein>
<dbReference type="SUPFAM" id="SSF52096">
    <property type="entry name" value="ClpP/crotonase"/>
    <property type="match status" value="1"/>
</dbReference>
<dbReference type="Gene3D" id="1.10.12.10">
    <property type="entry name" value="Lyase 2-enoyl-coa Hydratase, Chain A, domain 2"/>
    <property type="match status" value="1"/>
</dbReference>
<comment type="function">
    <text evidence="5">May play a role in fatty acid biosynthesis and insulin sensitivity.</text>
</comment>
<keyword evidence="7" id="KW-0456">Lyase</keyword>
<keyword evidence="2" id="KW-0276">Fatty acid metabolism</keyword>
<evidence type="ECO:0000256" key="1">
    <source>
        <dbReference type="ARBA" id="ARBA00005254"/>
    </source>
</evidence>
<organism evidence="7">
    <name type="scientific">Thermomicrobium roseum</name>
    <dbReference type="NCBI Taxonomy" id="500"/>
    <lineage>
        <taxon>Bacteria</taxon>
        <taxon>Pseudomonadati</taxon>
        <taxon>Thermomicrobiota</taxon>
        <taxon>Thermomicrobia</taxon>
        <taxon>Thermomicrobiales</taxon>
        <taxon>Thermomicrobiaceae</taxon>
        <taxon>Thermomicrobium</taxon>
    </lineage>
</organism>
<dbReference type="EMBL" id="DRWX01000001">
    <property type="protein sequence ID" value="HHM95601.1"/>
    <property type="molecule type" value="Genomic_DNA"/>
</dbReference>
<evidence type="ECO:0000256" key="2">
    <source>
        <dbReference type="ARBA" id="ARBA00022832"/>
    </source>
</evidence>
<keyword evidence="4" id="KW-0443">Lipid metabolism</keyword>
<dbReference type="InterPro" id="IPR052377">
    <property type="entry name" value="Mitochondrial_ECH-domain"/>
</dbReference>
<reference evidence="7" key="1">
    <citation type="journal article" date="2020" name="mSystems">
        <title>Genome- and Community-Level Interaction Insights into Carbon Utilization and Element Cycling Functions of Hydrothermarchaeota in Hydrothermal Sediment.</title>
        <authorList>
            <person name="Zhou Z."/>
            <person name="Liu Y."/>
            <person name="Xu W."/>
            <person name="Pan J."/>
            <person name="Luo Z.H."/>
            <person name="Li M."/>
        </authorList>
    </citation>
    <scope>NUCLEOTIDE SEQUENCE [LARGE SCALE GENOMIC DNA]</scope>
    <source>
        <strain evidence="7">SpSt-1065</strain>
    </source>
</reference>
<gene>
    <name evidence="7" type="ORF">ENM21_00025</name>
</gene>
<dbReference type="GO" id="GO:0016836">
    <property type="term" value="F:hydro-lyase activity"/>
    <property type="evidence" value="ECO:0007669"/>
    <property type="project" value="TreeGrafter"/>
</dbReference>
<dbReference type="Pfam" id="PF00378">
    <property type="entry name" value="ECH_1"/>
    <property type="match status" value="1"/>
</dbReference>
<proteinExistence type="inferred from homology"/>
<evidence type="ECO:0000256" key="4">
    <source>
        <dbReference type="ARBA" id="ARBA00023098"/>
    </source>
</evidence>
<dbReference type="PANTHER" id="PTHR43602">
    <property type="match status" value="1"/>
</dbReference>
<name>A0A7C5VX32_THERO</name>
<dbReference type="NCBIfam" id="NF006008">
    <property type="entry name" value="PRK08139.1"/>
    <property type="match status" value="1"/>
</dbReference>
<comment type="similarity">
    <text evidence="1">Belongs to the enoyl-CoA hydratase/isomerase family.</text>
</comment>